<dbReference type="EMBL" id="BARW01012247">
    <property type="protein sequence ID" value="GAI82084.1"/>
    <property type="molecule type" value="Genomic_DNA"/>
</dbReference>
<dbReference type="AlphaFoldDB" id="X1TPY1"/>
<reference evidence="1" key="1">
    <citation type="journal article" date="2014" name="Front. Microbiol.">
        <title>High frequency of phylogenetically diverse reductive dehalogenase-homologous genes in deep subseafloor sedimentary metagenomes.</title>
        <authorList>
            <person name="Kawai M."/>
            <person name="Futagami T."/>
            <person name="Toyoda A."/>
            <person name="Takaki Y."/>
            <person name="Nishi S."/>
            <person name="Hori S."/>
            <person name="Arai W."/>
            <person name="Tsubouchi T."/>
            <person name="Morono Y."/>
            <person name="Uchiyama I."/>
            <person name="Ito T."/>
            <person name="Fujiyama A."/>
            <person name="Inagaki F."/>
            <person name="Takami H."/>
        </authorList>
    </citation>
    <scope>NUCLEOTIDE SEQUENCE</scope>
    <source>
        <strain evidence="1">Expedition CK06-06</strain>
    </source>
</reference>
<gene>
    <name evidence="1" type="ORF">S12H4_23176</name>
</gene>
<proteinExistence type="predicted"/>
<sequence length="68" mass="7790">MANFGTCIPDKVSKRLDSYREEIKEERGLYRNPSRSAVITQAIIEFLDKHEKPEKQVKDEVGAAEPVK</sequence>
<organism evidence="1">
    <name type="scientific">marine sediment metagenome</name>
    <dbReference type="NCBI Taxonomy" id="412755"/>
    <lineage>
        <taxon>unclassified sequences</taxon>
        <taxon>metagenomes</taxon>
        <taxon>ecological metagenomes</taxon>
    </lineage>
</organism>
<name>X1TPY1_9ZZZZ</name>
<evidence type="ECO:0000313" key="1">
    <source>
        <dbReference type="EMBL" id="GAI82084.1"/>
    </source>
</evidence>
<accession>X1TPY1</accession>
<protein>
    <submittedName>
        <fullName evidence="1">Uncharacterized protein</fullName>
    </submittedName>
</protein>
<comment type="caution">
    <text evidence="1">The sequence shown here is derived from an EMBL/GenBank/DDBJ whole genome shotgun (WGS) entry which is preliminary data.</text>
</comment>